<feature type="transmembrane region" description="Helical" evidence="6">
    <location>
        <begin position="500"/>
        <end position="517"/>
    </location>
</feature>
<dbReference type="InterPro" id="IPR029044">
    <property type="entry name" value="Nucleotide-diphossugar_trans"/>
</dbReference>
<feature type="transmembrane region" description="Helical" evidence="6">
    <location>
        <begin position="585"/>
        <end position="601"/>
    </location>
</feature>
<evidence type="ECO:0000256" key="2">
    <source>
        <dbReference type="ARBA" id="ARBA00006739"/>
    </source>
</evidence>
<dbReference type="SUPFAM" id="SSF53448">
    <property type="entry name" value="Nucleotide-diphospho-sugar transferases"/>
    <property type="match status" value="1"/>
</dbReference>
<dbReference type="Proteomes" id="UP000616114">
    <property type="component" value="Unassembled WGS sequence"/>
</dbReference>
<dbReference type="Gene3D" id="3.90.550.10">
    <property type="entry name" value="Spore Coat Polysaccharide Biosynthesis Protein SpsA, Chain A"/>
    <property type="match status" value="1"/>
</dbReference>
<feature type="transmembrane region" description="Helical" evidence="6">
    <location>
        <begin position="649"/>
        <end position="667"/>
    </location>
</feature>
<dbReference type="RefSeq" id="WP_188550943.1">
    <property type="nucleotide sequence ID" value="NZ_BMFY01000009.1"/>
</dbReference>
<evidence type="ECO:0000256" key="5">
    <source>
        <dbReference type="SAM" id="MobiDB-lite"/>
    </source>
</evidence>
<feature type="transmembrane region" description="Helical" evidence="6">
    <location>
        <begin position="740"/>
        <end position="761"/>
    </location>
</feature>
<feature type="region of interest" description="Disordered" evidence="5">
    <location>
        <begin position="312"/>
        <end position="338"/>
    </location>
</feature>
<organism evidence="7 8">
    <name type="scientific">Sediminivirga luteola</name>
    <dbReference type="NCBI Taxonomy" id="1774748"/>
    <lineage>
        <taxon>Bacteria</taxon>
        <taxon>Bacillati</taxon>
        <taxon>Actinomycetota</taxon>
        <taxon>Actinomycetes</taxon>
        <taxon>Micrococcales</taxon>
        <taxon>Brevibacteriaceae</taxon>
        <taxon>Sediminivirga</taxon>
    </lineage>
</organism>
<accession>A0A8J2TZ20</accession>
<protein>
    <recommendedName>
        <fullName evidence="9">GT2 family glycosyltransferase</fullName>
    </recommendedName>
</protein>
<keyword evidence="6" id="KW-0472">Membrane</keyword>
<sequence>MSPAVTAVVVAAENPAGLSRTVQAVQGRAQRIITVGIGADACRITLPSGTPFSRGYTAGIEAAEAEGAEWVWLLPAGAVPEDEALDALWETAQQSATIEVLGPLHLTENGRILEAGMTAGSGWRLTTGLAPEEIDQGQYADRSDVLATSMHGMLVSIAAYRRAGGFHHLLGTAYGALDFCRRARLAGSRVCLVPGARLRHRAEAARTWHPDAQPARALEARWSTWLLACRPGVPFFLLLWLQLLGVLRALYRLAAKQPRHALAELRASVAQLGRFGAILGLRRRTAKAARLPRSALDSLRLDWRSTRAAARIETSPDEPAASAAAGASAGEAGPEDLRTAPINTENVVAGFSPIDALGAPRMRIATHPAVLLTALALACAVAGQFRLAAPGHLTGGALAATDVSWPELFAAATGTWQQTGLGHTAPPDPMLGVLALWSLPFLGQVALSVTVLWFLALPLAALSAYTAAGALTRSAWARAGAGLVWAAMPTLLLALDEGRIGTVVAHVLLPLAALGLIRATGAARPGRRVHWGRPGSAGVPSWTAAAAGGLAFGAVAAGAPVLMLAAVPAVLIAALAAGRGRRAPLLVFPLGTAALCLPWLIRAVRQPELLFSQHGRLLSEDPVPVWQLLLLQPSAAAGHDWLSGLDPHYLLLLLSPLLALYVLGMLRPHVPTGVLAWSAGLVLLGLAAAVAPLTVAVGADPLVVAAGSPGPGLSLLGLGFLAAAVHAVRWQGRRSPMSWTAAVLAALLAAGSLGQLGVWSAEGALQQRATSAVGVSETPSLSALARDRYAGPHRQRALVLRQVDGQILGEIRGPEGGTILAVNQAVSGSRVNGSFGWRQARGLDEAEHAIGSAVAALTAGAGTDATPLLSQIGVGTVILELDPPAAGAMAPAGSVLAEEEDSARLDAVSSALDNSQGLSRLGESAAGRMWSVDAAEEPSWAVLEGEDGTRQPLEVSADGSIAVPEGSGSRRVILAQRADEGFTATIAETRIEPAAGDWRLAFDVPPSGGTLEVQHRETADAAWTVVRGALLVLVLLLSVPLPGGRTVVRPGATRDGAQPEGGRE</sequence>
<keyword evidence="4" id="KW-0808">Transferase</keyword>
<feature type="transmembrane region" description="Helical" evidence="6">
    <location>
        <begin position="475"/>
        <end position="494"/>
    </location>
</feature>
<evidence type="ECO:0000256" key="4">
    <source>
        <dbReference type="ARBA" id="ARBA00022679"/>
    </source>
</evidence>
<keyword evidence="6" id="KW-1133">Transmembrane helix</keyword>
<proteinExistence type="inferred from homology"/>
<comment type="similarity">
    <text evidence="2">Belongs to the glycosyltransferase 2 family.</text>
</comment>
<feature type="transmembrane region" description="Helical" evidence="6">
    <location>
        <begin position="711"/>
        <end position="728"/>
    </location>
</feature>
<keyword evidence="3" id="KW-0328">Glycosyltransferase</keyword>
<dbReference type="PANTHER" id="PTHR43179">
    <property type="entry name" value="RHAMNOSYLTRANSFERASE WBBL"/>
    <property type="match status" value="1"/>
</dbReference>
<dbReference type="AlphaFoldDB" id="A0A8J2TZ20"/>
<feature type="transmembrane region" description="Helical" evidence="6">
    <location>
        <begin position="233"/>
        <end position="251"/>
    </location>
</feature>
<comment type="pathway">
    <text evidence="1">Cell wall biogenesis; cell wall polysaccharide biosynthesis.</text>
</comment>
<evidence type="ECO:0000256" key="6">
    <source>
        <dbReference type="SAM" id="Phobius"/>
    </source>
</evidence>
<evidence type="ECO:0000313" key="7">
    <source>
        <dbReference type="EMBL" id="GGA18577.1"/>
    </source>
</evidence>
<feature type="compositionally biased region" description="Low complexity" evidence="5">
    <location>
        <begin position="317"/>
        <end position="332"/>
    </location>
</feature>
<evidence type="ECO:0000256" key="1">
    <source>
        <dbReference type="ARBA" id="ARBA00004776"/>
    </source>
</evidence>
<feature type="transmembrane region" description="Helical" evidence="6">
    <location>
        <begin position="537"/>
        <end position="555"/>
    </location>
</feature>
<name>A0A8J2TZ20_9MICO</name>
<keyword evidence="8" id="KW-1185">Reference proteome</keyword>
<feature type="transmembrane region" description="Helical" evidence="6">
    <location>
        <begin position="561"/>
        <end position="578"/>
    </location>
</feature>
<dbReference type="PANTHER" id="PTHR43179:SF12">
    <property type="entry name" value="GALACTOFURANOSYLTRANSFERASE GLFT2"/>
    <property type="match status" value="1"/>
</dbReference>
<dbReference type="GO" id="GO:0016757">
    <property type="term" value="F:glycosyltransferase activity"/>
    <property type="evidence" value="ECO:0007669"/>
    <property type="project" value="UniProtKB-KW"/>
</dbReference>
<reference evidence="7" key="2">
    <citation type="submission" date="2020-09" db="EMBL/GenBank/DDBJ databases">
        <authorList>
            <person name="Sun Q."/>
            <person name="Zhou Y."/>
        </authorList>
    </citation>
    <scope>NUCLEOTIDE SEQUENCE</scope>
    <source>
        <strain evidence="7">CGMCC 1.12785</strain>
    </source>
</reference>
<keyword evidence="6" id="KW-0812">Transmembrane</keyword>
<evidence type="ECO:0000313" key="8">
    <source>
        <dbReference type="Proteomes" id="UP000616114"/>
    </source>
</evidence>
<reference evidence="7" key="1">
    <citation type="journal article" date="2014" name="Int. J. Syst. Evol. Microbiol.">
        <title>Complete genome sequence of Corynebacterium casei LMG S-19264T (=DSM 44701T), isolated from a smear-ripened cheese.</title>
        <authorList>
            <consortium name="US DOE Joint Genome Institute (JGI-PGF)"/>
            <person name="Walter F."/>
            <person name="Albersmeier A."/>
            <person name="Kalinowski J."/>
            <person name="Ruckert C."/>
        </authorList>
    </citation>
    <scope>NUCLEOTIDE SEQUENCE</scope>
    <source>
        <strain evidence="7">CGMCC 1.12785</strain>
    </source>
</reference>
<comment type="caution">
    <text evidence="7">The sequence shown here is derived from an EMBL/GenBank/DDBJ whole genome shotgun (WGS) entry which is preliminary data.</text>
</comment>
<feature type="transmembrane region" description="Helical" evidence="6">
    <location>
        <begin position="369"/>
        <end position="389"/>
    </location>
</feature>
<feature type="transmembrane region" description="Helical" evidence="6">
    <location>
        <begin position="441"/>
        <end position="463"/>
    </location>
</feature>
<evidence type="ECO:0000256" key="3">
    <source>
        <dbReference type="ARBA" id="ARBA00022676"/>
    </source>
</evidence>
<feature type="transmembrane region" description="Helical" evidence="6">
    <location>
        <begin position="674"/>
        <end position="699"/>
    </location>
</feature>
<evidence type="ECO:0008006" key="9">
    <source>
        <dbReference type="Google" id="ProtNLM"/>
    </source>
</evidence>
<dbReference type="EMBL" id="BMFY01000009">
    <property type="protein sequence ID" value="GGA18577.1"/>
    <property type="molecule type" value="Genomic_DNA"/>
</dbReference>
<gene>
    <name evidence="7" type="ORF">GCM10011333_22060</name>
</gene>